<sequence>MWQVANKVQLGHWGGFTKIRIRSSRDCIYGIQFSYANKDNRQYNSPQYGSFTGGFSDVTLNIPHGQNFVNVKGTYDRYKGSTVITSLSFRVGGTTYGPYGLSRGTAFSLPLGRGKFTGFYGVYGDCLDSFGVTISPNN</sequence>
<accession>A0A2U1NBV6</accession>
<proteinExistence type="inferred from homology"/>
<evidence type="ECO:0000259" key="3">
    <source>
        <dbReference type="PROSITE" id="PS51752"/>
    </source>
</evidence>
<evidence type="ECO:0000256" key="2">
    <source>
        <dbReference type="ARBA" id="ARBA00022734"/>
    </source>
</evidence>
<keyword evidence="5" id="KW-1185">Reference proteome</keyword>
<dbReference type="GO" id="GO:0030246">
    <property type="term" value="F:carbohydrate binding"/>
    <property type="evidence" value="ECO:0007669"/>
    <property type="project" value="UniProtKB-KW"/>
</dbReference>
<protein>
    <submittedName>
        <fullName evidence="4">Agglutinin</fullName>
    </submittedName>
</protein>
<keyword evidence="2" id="KW-0430">Lectin</keyword>
<comment type="caution">
    <text evidence="4">The sequence shown here is derived from an EMBL/GenBank/DDBJ whole genome shotgun (WGS) entry which is preliminary data.</text>
</comment>
<dbReference type="CDD" id="cd09612">
    <property type="entry name" value="Jacalin"/>
    <property type="match status" value="1"/>
</dbReference>
<dbReference type="PANTHER" id="PTHR46506">
    <property type="entry name" value="OS05G0143600 PROTEIN"/>
    <property type="match status" value="1"/>
</dbReference>
<evidence type="ECO:0000313" key="4">
    <source>
        <dbReference type="EMBL" id="PWA70970.1"/>
    </source>
</evidence>
<evidence type="ECO:0000256" key="1">
    <source>
        <dbReference type="ARBA" id="ARBA00006568"/>
    </source>
</evidence>
<feature type="domain" description="Jacalin-type lectin" evidence="3">
    <location>
        <begin position="1"/>
        <end position="136"/>
    </location>
</feature>
<evidence type="ECO:0000313" key="5">
    <source>
        <dbReference type="Proteomes" id="UP000245207"/>
    </source>
</evidence>
<dbReference type="Proteomes" id="UP000245207">
    <property type="component" value="Unassembled WGS sequence"/>
</dbReference>
<dbReference type="Gene3D" id="2.100.10.30">
    <property type="entry name" value="Jacalin-like lectin domain"/>
    <property type="match status" value="1"/>
</dbReference>
<dbReference type="EMBL" id="PKPP01003155">
    <property type="protein sequence ID" value="PWA70970.1"/>
    <property type="molecule type" value="Genomic_DNA"/>
</dbReference>
<organism evidence="4 5">
    <name type="scientific">Artemisia annua</name>
    <name type="common">Sweet wormwood</name>
    <dbReference type="NCBI Taxonomy" id="35608"/>
    <lineage>
        <taxon>Eukaryota</taxon>
        <taxon>Viridiplantae</taxon>
        <taxon>Streptophyta</taxon>
        <taxon>Embryophyta</taxon>
        <taxon>Tracheophyta</taxon>
        <taxon>Spermatophyta</taxon>
        <taxon>Magnoliopsida</taxon>
        <taxon>eudicotyledons</taxon>
        <taxon>Gunneridae</taxon>
        <taxon>Pentapetalae</taxon>
        <taxon>asterids</taxon>
        <taxon>campanulids</taxon>
        <taxon>Asterales</taxon>
        <taxon>Asteraceae</taxon>
        <taxon>Asteroideae</taxon>
        <taxon>Anthemideae</taxon>
        <taxon>Artemisiinae</taxon>
        <taxon>Artemisia</taxon>
    </lineage>
</organism>
<dbReference type="Pfam" id="PF01419">
    <property type="entry name" value="Jacalin"/>
    <property type="match status" value="1"/>
</dbReference>
<reference evidence="4 5" key="1">
    <citation type="journal article" date="2018" name="Mol. Plant">
        <title>The genome of Artemisia annua provides insight into the evolution of Asteraceae family and artemisinin biosynthesis.</title>
        <authorList>
            <person name="Shen Q."/>
            <person name="Zhang L."/>
            <person name="Liao Z."/>
            <person name="Wang S."/>
            <person name="Yan T."/>
            <person name="Shi P."/>
            <person name="Liu M."/>
            <person name="Fu X."/>
            <person name="Pan Q."/>
            <person name="Wang Y."/>
            <person name="Lv Z."/>
            <person name="Lu X."/>
            <person name="Zhang F."/>
            <person name="Jiang W."/>
            <person name="Ma Y."/>
            <person name="Chen M."/>
            <person name="Hao X."/>
            <person name="Li L."/>
            <person name="Tang Y."/>
            <person name="Lv G."/>
            <person name="Zhou Y."/>
            <person name="Sun X."/>
            <person name="Brodelius P.E."/>
            <person name="Rose J.K.C."/>
            <person name="Tang K."/>
        </authorList>
    </citation>
    <scope>NUCLEOTIDE SEQUENCE [LARGE SCALE GENOMIC DNA]</scope>
    <source>
        <strain evidence="5">cv. Huhao1</strain>
        <tissue evidence="4">Leaf</tissue>
    </source>
</reference>
<dbReference type="InterPro" id="IPR036404">
    <property type="entry name" value="Jacalin-like_lectin_dom_sf"/>
</dbReference>
<dbReference type="PROSITE" id="PS51752">
    <property type="entry name" value="JACALIN_LECTIN"/>
    <property type="match status" value="1"/>
</dbReference>
<dbReference type="STRING" id="35608.A0A2U1NBV6"/>
<dbReference type="AlphaFoldDB" id="A0A2U1NBV6"/>
<gene>
    <name evidence="4" type="ORF">CTI12_AA289800</name>
</gene>
<dbReference type="SUPFAM" id="SSF51101">
    <property type="entry name" value="Mannose-binding lectins"/>
    <property type="match status" value="1"/>
</dbReference>
<dbReference type="OrthoDB" id="581739at2759"/>
<dbReference type="SMART" id="SM00915">
    <property type="entry name" value="Jacalin"/>
    <property type="match status" value="1"/>
</dbReference>
<name>A0A2U1NBV6_ARTAN</name>
<comment type="similarity">
    <text evidence="1">Belongs to the jacalin lectin family.</text>
</comment>
<dbReference type="InterPro" id="IPR033734">
    <property type="entry name" value="Jacalin-like_lectin_dom_plant"/>
</dbReference>
<dbReference type="InterPro" id="IPR001229">
    <property type="entry name" value="Jacalin-like_lectin_dom"/>
</dbReference>